<accession>A0A553PHY2</accession>
<dbReference type="InterPro" id="IPR007734">
    <property type="entry name" value="Heparan_SO4_2-O-STrfase"/>
</dbReference>
<dbReference type="Gene3D" id="3.40.50.300">
    <property type="entry name" value="P-loop containing nucleotide triphosphate hydrolases"/>
    <property type="match status" value="1"/>
</dbReference>
<comment type="subcellular location">
    <subcellularLocation>
        <location evidence="1">Golgi apparatus membrane</location>
        <topology evidence="1">Single-pass type II membrane protein</topology>
    </subcellularLocation>
</comment>
<dbReference type="STRING" id="6832.A0A553PHY2"/>
<dbReference type="Proteomes" id="UP000318571">
    <property type="component" value="Chromosome 5"/>
</dbReference>
<dbReference type="PANTHER" id="PTHR12129">
    <property type="entry name" value="HEPARAN SULFATE 2-O-SULFOTRANSFERASE"/>
    <property type="match status" value="1"/>
</dbReference>
<evidence type="ECO:0008006" key="12">
    <source>
        <dbReference type="Google" id="ProtNLM"/>
    </source>
</evidence>
<keyword evidence="5" id="KW-0735">Signal-anchor</keyword>
<dbReference type="GO" id="GO:0000139">
    <property type="term" value="C:Golgi membrane"/>
    <property type="evidence" value="ECO:0007669"/>
    <property type="project" value="UniProtKB-SubCell"/>
</dbReference>
<sequence>MQVSFRKEVPFMYLLYSCCFCPMIHGEGNLCSKLNIGENDFDSFELDDLVDWLKNQQRQVVTFCNNNPVDENESNVDLPSFSFLEKADNCANSQTYWTGKLDQKGLPKGPGHLKWRSGAKIQDDNNVIGQGINECCLNLKTGIHSFSGSFSKDGILKGKGKIEFENDLHGMEGQLVDGLFDGKVTQQDRNKKLNFVGIYKRGLAHGPAWIFPEDPGQQGRIFIWFEQGEVVPYPTVWLSKNNRFYMGTLANSSLLLDAKEVKFSRSTDYRCVQVLDTTTAEPVKKSKTSPKKIRLPVVIKALPELGKVVVRSGKTLIFNRIAKTGSQSIAELLVQLEKKNQIKPHIIIKQVENLLEDPRSVSGFVEEIDRKSEAGAWIRHYNFFNMMDYGALWNPIYINMVRDPVERVISFFYYRRAAWNIVERKLAFPNDPLPDPDFLRKDYDSCVLSGDPECSYEEGSNIMKYDDHRSQIMAFCGHDWMCTEFNSKDALERAKANVDQFYSVVGVVERMNDTLTVLEHELPMVFSGAKKLYNSNREIKRKQMKNAYKLPVSDQVMDLVRQNFTREIEFYEFCQQRLQHQLESFRK</sequence>
<name>A0A553PHY2_TIGCA</name>
<keyword evidence="7" id="KW-0333">Golgi apparatus</keyword>
<keyword evidence="11" id="KW-1185">Reference proteome</keyword>
<comment type="caution">
    <text evidence="10">The sequence shown here is derived from an EMBL/GenBank/DDBJ whole genome shotgun (WGS) entry which is preliminary data.</text>
</comment>
<evidence type="ECO:0000256" key="3">
    <source>
        <dbReference type="ARBA" id="ARBA00022679"/>
    </source>
</evidence>
<organism evidence="10 11">
    <name type="scientific">Tigriopus californicus</name>
    <name type="common">Marine copepod</name>
    <dbReference type="NCBI Taxonomy" id="6832"/>
    <lineage>
        <taxon>Eukaryota</taxon>
        <taxon>Metazoa</taxon>
        <taxon>Ecdysozoa</taxon>
        <taxon>Arthropoda</taxon>
        <taxon>Crustacea</taxon>
        <taxon>Multicrustacea</taxon>
        <taxon>Hexanauplia</taxon>
        <taxon>Copepoda</taxon>
        <taxon>Harpacticoida</taxon>
        <taxon>Harpacticidae</taxon>
        <taxon>Tigriopus</taxon>
    </lineage>
</organism>
<dbReference type="EMBL" id="VCGU01000004">
    <property type="protein sequence ID" value="TRY77290.1"/>
    <property type="molecule type" value="Genomic_DNA"/>
</dbReference>
<reference evidence="10 11" key="1">
    <citation type="journal article" date="2018" name="Nat. Ecol. Evol.">
        <title>Genomic signatures of mitonuclear coevolution across populations of Tigriopus californicus.</title>
        <authorList>
            <person name="Barreto F.S."/>
            <person name="Watson E.T."/>
            <person name="Lima T.G."/>
            <person name="Willett C.S."/>
            <person name="Edmands S."/>
            <person name="Li W."/>
            <person name="Burton R.S."/>
        </authorList>
    </citation>
    <scope>NUCLEOTIDE SEQUENCE [LARGE SCALE GENOMIC DNA]</scope>
    <source>
        <strain evidence="10 11">San Diego</strain>
    </source>
</reference>
<evidence type="ECO:0000256" key="4">
    <source>
        <dbReference type="ARBA" id="ARBA00022692"/>
    </source>
</evidence>
<evidence type="ECO:0000256" key="2">
    <source>
        <dbReference type="ARBA" id="ARBA00010569"/>
    </source>
</evidence>
<dbReference type="InterPro" id="IPR005331">
    <property type="entry name" value="Sulfotransferase"/>
</dbReference>
<evidence type="ECO:0000256" key="6">
    <source>
        <dbReference type="ARBA" id="ARBA00022989"/>
    </source>
</evidence>
<evidence type="ECO:0000313" key="10">
    <source>
        <dbReference type="EMBL" id="TRY77290.1"/>
    </source>
</evidence>
<evidence type="ECO:0000256" key="5">
    <source>
        <dbReference type="ARBA" id="ARBA00022968"/>
    </source>
</evidence>
<keyword evidence="4" id="KW-0812">Transmembrane</keyword>
<keyword evidence="9" id="KW-0325">Glycoprotein</keyword>
<evidence type="ECO:0000256" key="1">
    <source>
        <dbReference type="ARBA" id="ARBA00004323"/>
    </source>
</evidence>
<dbReference type="SUPFAM" id="SSF52540">
    <property type="entry name" value="P-loop containing nucleoside triphosphate hydrolases"/>
    <property type="match status" value="1"/>
</dbReference>
<proteinExistence type="inferred from homology"/>
<gene>
    <name evidence="10" type="ORF">TCAL_00102</name>
</gene>
<dbReference type="OrthoDB" id="10019582at2759"/>
<evidence type="ECO:0000256" key="7">
    <source>
        <dbReference type="ARBA" id="ARBA00023034"/>
    </source>
</evidence>
<keyword evidence="8" id="KW-0472">Membrane</keyword>
<protein>
    <recommendedName>
        <fullName evidence="12">Sulfotransferase domain-containing protein</fullName>
    </recommendedName>
</protein>
<keyword evidence="3" id="KW-0808">Transferase</keyword>
<dbReference type="AlphaFoldDB" id="A0A553PHY2"/>
<dbReference type="InterPro" id="IPR027417">
    <property type="entry name" value="P-loop_NTPase"/>
</dbReference>
<keyword evidence="6" id="KW-1133">Transmembrane helix</keyword>
<dbReference type="PANTHER" id="PTHR12129:SF20">
    <property type="entry name" value="HEPARAN SULFATE 2-O-SULFOTRANSFERASE PIPE"/>
    <property type="match status" value="1"/>
</dbReference>
<comment type="similarity">
    <text evidence="2">Belongs to the sulfotransferase 3 family.</text>
</comment>
<dbReference type="SUPFAM" id="SSF82185">
    <property type="entry name" value="Histone H3 K4-specific methyltransferase SET7/9 N-terminal domain"/>
    <property type="match status" value="1"/>
</dbReference>
<evidence type="ECO:0000313" key="11">
    <source>
        <dbReference type="Proteomes" id="UP000318571"/>
    </source>
</evidence>
<dbReference type="Pfam" id="PF03567">
    <property type="entry name" value="Sulfotransfer_2"/>
    <property type="match status" value="1"/>
</dbReference>
<evidence type="ECO:0000256" key="9">
    <source>
        <dbReference type="ARBA" id="ARBA00023180"/>
    </source>
</evidence>
<dbReference type="GO" id="GO:0008146">
    <property type="term" value="F:sulfotransferase activity"/>
    <property type="evidence" value="ECO:0007669"/>
    <property type="project" value="InterPro"/>
</dbReference>
<evidence type="ECO:0000256" key="8">
    <source>
        <dbReference type="ARBA" id="ARBA00023136"/>
    </source>
</evidence>